<comment type="pathway">
    <text evidence="2 8">Bacterial outer membrane biogenesis; LPS core biosynthesis.</text>
</comment>
<comment type="subcellular location">
    <subcellularLocation>
        <location evidence="8">Cell membrane</location>
    </subcellularLocation>
</comment>
<dbReference type="InterPro" id="IPR038107">
    <property type="entry name" value="Glycos_transf_N_sf"/>
</dbReference>
<sequence length="430" mass="46078">MTALPLGLRAYRAATALLGPAAPAFLEARARKGKEDRARIGERMGRASRPRPPGPLAWLHGASVGESLSLLPLVERLVKRGLNVLLTTGTLASAELMQRRLPPGAFHQFVPLDVPAFVRRFLGHWRPDIVLVCESELWPNVILEAERRGVPLFLVNARMSERSFRRWLRAAPVIGALLSRFAMCLAQSDADADRLLRLGAPRVGSVGNLKFDMPPLPADPLKVSAMSGTIASRPVWIAASTHPGEDELVTAVHRTLAPHYPGLLTIIAPRHVQRAGEIAELAKEEGLRAALRSRGEEPGPGVDVYIADTMGELGLFFRVAPIVFMGGTLTPVGGHNPIEPGKLGVAAIVHGPHVHNFVDVFAAFDRDGAALAVADAQGLAEAVGRLLSDGARIRAMTRAATHTCDKLGGAVERTMQALEPLLASLDARTP</sequence>
<dbReference type="Pfam" id="PF04413">
    <property type="entry name" value="Glycos_transf_N"/>
    <property type="match status" value="1"/>
</dbReference>
<feature type="domain" description="3-deoxy-D-manno-octulosonic-acid transferase N-terminal" evidence="9">
    <location>
        <begin position="39"/>
        <end position="213"/>
    </location>
</feature>
<evidence type="ECO:0000256" key="4">
    <source>
        <dbReference type="ARBA" id="ARBA00019077"/>
    </source>
</evidence>
<evidence type="ECO:0000313" key="10">
    <source>
        <dbReference type="EMBL" id="MCP8939219.1"/>
    </source>
</evidence>
<accession>A0ABT1LCQ9</accession>
<dbReference type="RefSeq" id="WP_254742288.1">
    <property type="nucleotide sequence ID" value="NZ_JANCLU010000010.1"/>
</dbReference>
<evidence type="ECO:0000256" key="1">
    <source>
        <dbReference type="ARBA" id="ARBA00003394"/>
    </source>
</evidence>
<dbReference type="InterPro" id="IPR039901">
    <property type="entry name" value="Kdotransferase"/>
</dbReference>
<reference evidence="10 11" key="1">
    <citation type="submission" date="2022-07" db="EMBL/GenBank/DDBJ databases">
        <authorList>
            <person name="Li W.-J."/>
            <person name="Deng Q.-Q."/>
        </authorList>
    </citation>
    <scope>NUCLEOTIDE SEQUENCE [LARGE SCALE GENOMIC DNA]</scope>
    <source>
        <strain evidence="10 11">SYSU M60028</strain>
    </source>
</reference>
<evidence type="ECO:0000256" key="7">
    <source>
        <dbReference type="ARBA" id="ARBA00049183"/>
    </source>
</evidence>
<dbReference type="InterPro" id="IPR007507">
    <property type="entry name" value="Glycos_transf_N"/>
</dbReference>
<protein>
    <recommendedName>
        <fullName evidence="4 8">3-deoxy-D-manno-octulosonic acid transferase</fullName>
        <shortName evidence="8">Kdo transferase</shortName>
        <ecNumber evidence="3 8">2.4.99.12</ecNumber>
    </recommendedName>
    <alternativeName>
        <fullName evidence="6 8">Lipid IV(A) 3-deoxy-D-manno-octulosonic acid transferase</fullName>
    </alternativeName>
</protein>
<dbReference type="PANTHER" id="PTHR42755">
    <property type="entry name" value="3-DEOXY-MANNO-OCTULOSONATE CYTIDYLYLTRANSFERASE"/>
    <property type="match status" value="1"/>
</dbReference>
<dbReference type="Proteomes" id="UP001205890">
    <property type="component" value="Unassembled WGS sequence"/>
</dbReference>
<name>A0ABT1LCQ9_9HYPH</name>
<evidence type="ECO:0000256" key="6">
    <source>
        <dbReference type="ARBA" id="ARBA00031445"/>
    </source>
</evidence>
<comment type="catalytic activity">
    <reaction evidence="7 8">
        <text>lipid IVA (E. coli) + CMP-3-deoxy-beta-D-manno-octulosonate = alpha-Kdo-(2-&gt;6)-lipid IVA (E. coli) + CMP + H(+)</text>
        <dbReference type="Rhea" id="RHEA:28066"/>
        <dbReference type="ChEBI" id="CHEBI:15378"/>
        <dbReference type="ChEBI" id="CHEBI:58603"/>
        <dbReference type="ChEBI" id="CHEBI:60364"/>
        <dbReference type="ChEBI" id="CHEBI:60377"/>
        <dbReference type="ChEBI" id="CHEBI:85987"/>
        <dbReference type="EC" id="2.4.99.12"/>
    </reaction>
</comment>
<gene>
    <name evidence="10" type="ORF">NK718_11885</name>
</gene>
<dbReference type="Gene3D" id="3.40.50.11720">
    <property type="entry name" value="3-Deoxy-D-manno-octulosonic-acid transferase, N-terminal domain"/>
    <property type="match status" value="1"/>
</dbReference>
<keyword evidence="11" id="KW-1185">Reference proteome</keyword>
<organism evidence="10 11">
    <name type="scientific">Alsobacter ponti</name>
    <dbReference type="NCBI Taxonomy" id="2962936"/>
    <lineage>
        <taxon>Bacteria</taxon>
        <taxon>Pseudomonadati</taxon>
        <taxon>Pseudomonadota</taxon>
        <taxon>Alphaproteobacteria</taxon>
        <taxon>Hyphomicrobiales</taxon>
        <taxon>Alsobacteraceae</taxon>
        <taxon>Alsobacter</taxon>
    </lineage>
</organism>
<evidence type="ECO:0000256" key="3">
    <source>
        <dbReference type="ARBA" id="ARBA00012621"/>
    </source>
</evidence>
<dbReference type="EMBL" id="JANCLU010000010">
    <property type="protein sequence ID" value="MCP8939219.1"/>
    <property type="molecule type" value="Genomic_DNA"/>
</dbReference>
<comment type="caution">
    <text evidence="10">The sequence shown here is derived from an EMBL/GenBank/DDBJ whole genome shotgun (WGS) entry which is preliminary data.</text>
</comment>
<keyword evidence="5 8" id="KW-0808">Transferase</keyword>
<evidence type="ECO:0000313" key="11">
    <source>
        <dbReference type="Proteomes" id="UP001205890"/>
    </source>
</evidence>
<keyword evidence="8" id="KW-0448">Lipopolysaccharide biosynthesis</keyword>
<dbReference type="EC" id="2.4.99.12" evidence="3 8"/>
<dbReference type="GO" id="GO:0016740">
    <property type="term" value="F:transferase activity"/>
    <property type="evidence" value="ECO:0007669"/>
    <property type="project" value="UniProtKB-KW"/>
</dbReference>
<comment type="similarity">
    <text evidence="8">Belongs to the glycosyltransferase group 1 family.</text>
</comment>
<keyword evidence="8" id="KW-0472">Membrane</keyword>
<evidence type="ECO:0000259" key="9">
    <source>
        <dbReference type="Pfam" id="PF04413"/>
    </source>
</evidence>
<evidence type="ECO:0000256" key="8">
    <source>
        <dbReference type="RuleBase" id="RU365103"/>
    </source>
</evidence>
<proteinExistence type="inferred from homology"/>
<comment type="function">
    <text evidence="1 8">Involved in lipopolysaccharide (LPS) biosynthesis. Catalyzes the transfer of 3-deoxy-D-manno-octulosonate (Kdo) residue(s) from CMP-Kdo to lipid IV(A), the tetraacyldisaccharide-1,4'-bisphosphate precursor of lipid A.</text>
</comment>
<dbReference type="PANTHER" id="PTHR42755:SF1">
    <property type="entry name" value="3-DEOXY-D-MANNO-OCTULOSONIC ACID TRANSFERASE, MITOCHONDRIAL-RELATED"/>
    <property type="match status" value="1"/>
</dbReference>
<dbReference type="SUPFAM" id="SSF53756">
    <property type="entry name" value="UDP-Glycosyltransferase/glycogen phosphorylase"/>
    <property type="match status" value="1"/>
</dbReference>
<evidence type="ECO:0000256" key="2">
    <source>
        <dbReference type="ARBA" id="ARBA00004713"/>
    </source>
</evidence>
<dbReference type="Gene3D" id="3.40.50.2000">
    <property type="entry name" value="Glycogen Phosphorylase B"/>
    <property type="match status" value="1"/>
</dbReference>
<keyword evidence="8" id="KW-1003">Cell membrane</keyword>
<evidence type="ECO:0000256" key="5">
    <source>
        <dbReference type="ARBA" id="ARBA00022679"/>
    </source>
</evidence>